<evidence type="ECO:0000256" key="1">
    <source>
        <dbReference type="ARBA" id="ARBA00022801"/>
    </source>
</evidence>
<reference evidence="3" key="1">
    <citation type="submission" date="2018-05" db="EMBL/GenBank/DDBJ databases">
        <title>Draft genome of Mucuna pruriens seed.</title>
        <authorList>
            <person name="Nnadi N.E."/>
            <person name="Vos R."/>
            <person name="Hasami M.H."/>
            <person name="Devisetty U.K."/>
            <person name="Aguiy J.C."/>
        </authorList>
    </citation>
    <scope>NUCLEOTIDE SEQUENCE [LARGE SCALE GENOMIC DNA]</scope>
    <source>
        <strain evidence="3">JCA_2017</strain>
    </source>
</reference>
<evidence type="ECO:0000256" key="2">
    <source>
        <dbReference type="SAM" id="SignalP"/>
    </source>
</evidence>
<dbReference type="OrthoDB" id="544103at2759"/>
<dbReference type="GO" id="GO:0004668">
    <property type="term" value="F:protein-arginine deiminase activity"/>
    <property type="evidence" value="ECO:0007669"/>
    <property type="project" value="InterPro"/>
</dbReference>
<feature type="non-terminal residue" evidence="3">
    <location>
        <position position="1"/>
    </location>
</feature>
<dbReference type="PANTHER" id="PTHR31377:SF2">
    <property type="entry name" value="AGMATINE DEIMINASE"/>
    <property type="match status" value="1"/>
</dbReference>
<organism evidence="3 4">
    <name type="scientific">Mucuna pruriens</name>
    <name type="common">Velvet bean</name>
    <name type="synonym">Dolichos pruriens</name>
    <dbReference type="NCBI Taxonomy" id="157652"/>
    <lineage>
        <taxon>Eukaryota</taxon>
        <taxon>Viridiplantae</taxon>
        <taxon>Streptophyta</taxon>
        <taxon>Embryophyta</taxon>
        <taxon>Tracheophyta</taxon>
        <taxon>Spermatophyta</taxon>
        <taxon>Magnoliopsida</taxon>
        <taxon>eudicotyledons</taxon>
        <taxon>Gunneridae</taxon>
        <taxon>Pentapetalae</taxon>
        <taxon>rosids</taxon>
        <taxon>fabids</taxon>
        <taxon>Fabales</taxon>
        <taxon>Fabaceae</taxon>
        <taxon>Papilionoideae</taxon>
        <taxon>50 kb inversion clade</taxon>
        <taxon>NPAAA clade</taxon>
        <taxon>indigoferoid/millettioid clade</taxon>
        <taxon>Phaseoleae</taxon>
        <taxon>Mucuna</taxon>
    </lineage>
</organism>
<dbReference type="EMBL" id="QJKJ01009924">
    <property type="protein sequence ID" value="RDX75157.1"/>
    <property type="molecule type" value="Genomic_DNA"/>
</dbReference>
<comment type="caution">
    <text evidence="3">The sequence shown here is derived from an EMBL/GenBank/DDBJ whole genome shotgun (WGS) entry which is preliminary data.</text>
</comment>
<feature type="chain" id="PRO_5016852397" evidence="2">
    <location>
        <begin position="18"/>
        <end position="189"/>
    </location>
</feature>
<proteinExistence type="predicted"/>
<evidence type="ECO:0000313" key="3">
    <source>
        <dbReference type="EMBL" id="RDX75157.1"/>
    </source>
</evidence>
<dbReference type="Proteomes" id="UP000257109">
    <property type="component" value="Unassembled WGS sequence"/>
</dbReference>
<dbReference type="STRING" id="157652.A0A371FA34"/>
<dbReference type="Pfam" id="PF04371">
    <property type="entry name" value="PAD_porph"/>
    <property type="match status" value="1"/>
</dbReference>
<feature type="signal peptide" evidence="2">
    <location>
        <begin position="1"/>
        <end position="17"/>
    </location>
</feature>
<keyword evidence="1" id="KW-0378">Hydrolase</keyword>
<gene>
    <name evidence="3" type="primary">AIH</name>
    <name evidence="3" type="ORF">CR513_45002</name>
</gene>
<protein>
    <submittedName>
        <fullName evidence="3">Agmatine deiminase</fullName>
    </submittedName>
</protein>
<dbReference type="PANTHER" id="PTHR31377">
    <property type="entry name" value="AGMATINE DEIMINASE-RELATED"/>
    <property type="match status" value="1"/>
</dbReference>
<sequence>MLFLMVLEFLTISVGECMELATGTCQVRREKKHDARMWLCVDGIVGIDWNFNSWGGVEEGCYSDWSLDLLVAKKVLVWVLEGGSFRVDGEGTCLTTEECLLNKNRNPHLSKNQIEDKLKAYIGVRQVLWLPRGLYADNDTSGHIDNMCCFVRLEAYALLSSEIDANGRKFEIIKLHVSTPKLFGPNNHS</sequence>
<keyword evidence="4" id="KW-1185">Reference proteome</keyword>
<evidence type="ECO:0000313" key="4">
    <source>
        <dbReference type="Proteomes" id="UP000257109"/>
    </source>
</evidence>
<dbReference type="Gene3D" id="3.75.10.10">
    <property type="entry name" value="L-arginine/glycine Amidinotransferase, Chain A"/>
    <property type="match status" value="1"/>
</dbReference>
<dbReference type="GO" id="GO:0047632">
    <property type="term" value="F:agmatine deiminase activity"/>
    <property type="evidence" value="ECO:0007669"/>
    <property type="project" value="TreeGrafter"/>
</dbReference>
<dbReference type="GO" id="GO:0009446">
    <property type="term" value="P:putrescine biosynthetic process"/>
    <property type="evidence" value="ECO:0007669"/>
    <property type="project" value="InterPro"/>
</dbReference>
<name>A0A371FA34_MUCPR</name>
<keyword evidence="2" id="KW-0732">Signal</keyword>
<dbReference type="SUPFAM" id="SSF55909">
    <property type="entry name" value="Pentein"/>
    <property type="match status" value="1"/>
</dbReference>
<dbReference type="AlphaFoldDB" id="A0A371FA34"/>
<dbReference type="InterPro" id="IPR007466">
    <property type="entry name" value="Peptidyl-Arg-deiminase_porph"/>
</dbReference>
<accession>A0A371FA34</accession>